<dbReference type="Pfam" id="PF05739">
    <property type="entry name" value="SNARE"/>
    <property type="match status" value="1"/>
</dbReference>
<evidence type="ECO:0000256" key="4">
    <source>
        <dbReference type="SAM" id="Phobius"/>
    </source>
</evidence>
<evidence type="ECO:0000256" key="3">
    <source>
        <dbReference type="SAM" id="MobiDB-lite"/>
    </source>
</evidence>
<feature type="compositionally biased region" description="Basic and acidic residues" evidence="3">
    <location>
        <begin position="1"/>
        <end position="14"/>
    </location>
</feature>
<dbReference type="PANTHER" id="PTHR19957:SF113">
    <property type="entry name" value="SYNTAXIN-2-RELATED"/>
    <property type="match status" value="1"/>
</dbReference>
<keyword evidence="2" id="KW-0532">Neurotransmitter transport</keyword>
<dbReference type="WBParaSite" id="L893_g18029.t2">
    <property type="protein sequence ID" value="L893_g18029.t2"/>
    <property type="gene ID" value="L893_g18029"/>
</dbReference>
<keyword evidence="2" id="KW-0813">Transport</keyword>
<keyword evidence="4" id="KW-0812">Transmembrane</keyword>
<dbReference type="PROSITE" id="PS50192">
    <property type="entry name" value="T_SNARE"/>
    <property type="match status" value="1"/>
</dbReference>
<dbReference type="GO" id="GO:0005886">
    <property type="term" value="C:plasma membrane"/>
    <property type="evidence" value="ECO:0007669"/>
    <property type="project" value="TreeGrafter"/>
</dbReference>
<accession>A0A1I7YMW6</accession>
<feature type="transmembrane region" description="Helical" evidence="4">
    <location>
        <begin position="300"/>
        <end position="324"/>
    </location>
</feature>
<dbReference type="Gene3D" id="1.20.5.110">
    <property type="match status" value="1"/>
</dbReference>
<protein>
    <submittedName>
        <fullName evidence="7">t-SNARE coiled-coil homology domain-containing protein</fullName>
    </submittedName>
</protein>
<evidence type="ECO:0000259" key="5">
    <source>
        <dbReference type="PROSITE" id="PS50192"/>
    </source>
</evidence>
<evidence type="ECO:0000313" key="6">
    <source>
        <dbReference type="Proteomes" id="UP000095287"/>
    </source>
</evidence>
<dbReference type="SMART" id="SM00503">
    <property type="entry name" value="SynN"/>
    <property type="match status" value="1"/>
</dbReference>
<dbReference type="GO" id="GO:0006886">
    <property type="term" value="P:intracellular protein transport"/>
    <property type="evidence" value="ECO:0007669"/>
    <property type="project" value="TreeGrafter"/>
</dbReference>
<dbReference type="PANTHER" id="PTHR19957">
    <property type="entry name" value="SYNTAXIN"/>
    <property type="match status" value="1"/>
</dbReference>
<feature type="region of interest" description="Disordered" evidence="3">
    <location>
        <begin position="1"/>
        <end position="26"/>
    </location>
</feature>
<dbReference type="SUPFAM" id="SSF47661">
    <property type="entry name" value="t-snare proteins"/>
    <property type="match status" value="1"/>
</dbReference>
<dbReference type="GO" id="GO:0005484">
    <property type="term" value="F:SNAP receptor activity"/>
    <property type="evidence" value="ECO:0007669"/>
    <property type="project" value="TreeGrafter"/>
</dbReference>
<reference evidence="7" key="1">
    <citation type="submission" date="2016-11" db="UniProtKB">
        <authorList>
            <consortium name="WormBaseParasite"/>
        </authorList>
    </citation>
    <scope>IDENTIFICATION</scope>
</reference>
<feature type="domain" description="T-SNARE coiled-coil homology" evidence="5">
    <location>
        <begin position="226"/>
        <end position="288"/>
    </location>
</feature>
<keyword evidence="4" id="KW-1133">Transmembrane helix</keyword>
<organism evidence="6 7">
    <name type="scientific">Steinernema glaseri</name>
    <dbReference type="NCBI Taxonomy" id="37863"/>
    <lineage>
        <taxon>Eukaryota</taxon>
        <taxon>Metazoa</taxon>
        <taxon>Ecdysozoa</taxon>
        <taxon>Nematoda</taxon>
        <taxon>Chromadorea</taxon>
        <taxon>Rhabditida</taxon>
        <taxon>Tylenchina</taxon>
        <taxon>Panagrolaimomorpha</taxon>
        <taxon>Strongyloidoidea</taxon>
        <taxon>Steinernematidae</taxon>
        <taxon>Steinernema</taxon>
    </lineage>
</organism>
<dbReference type="GO" id="GO:0006887">
    <property type="term" value="P:exocytosis"/>
    <property type="evidence" value="ECO:0007669"/>
    <property type="project" value="TreeGrafter"/>
</dbReference>
<keyword evidence="4" id="KW-0472">Membrane</keyword>
<dbReference type="AlphaFoldDB" id="A0A1I7YMW6"/>
<dbReference type="InterPro" id="IPR000727">
    <property type="entry name" value="T_SNARE_dom"/>
</dbReference>
<dbReference type="Proteomes" id="UP000095287">
    <property type="component" value="Unplaced"/>
</dbReference>
<dbReference type="InterPro" id="IPR006011">
    <property type="entry name" value="Syntaxin_N"/>
</dbReference>
<evidence type="ECO:0000313" key="7">
    <source>
        <dbReference type="WBParaSite" id="L893_g18029.t2"/>
    </source>
</evidence>
<dbReference type="InterPro" id="IPR045242">
    <property type="entry name" value="Syntaxin"/>
</dbReference>
<comment type="similarity">
    <text evidence="1">Belongs to the syntaxin family.</text>
</comment>
<dbReference type="CDD" id="cd15848">
    <property type="entry name" value="SNARE_syntaxin1-like"/>
    <property type="match status" value="1"/>
</dbReference>
<dbReference type="GO" id="GO:0012505">
    <property type="term" value="C:endomembrane system"/>
    <property type="evidence" value="ECO:0007669"/>
    <property type="project" value="TreeGrafter"/>
</dbReference>
<sequence>MVIRDRMSEFRRGGAEQQQSGVAQPYNPFEDVELGGVTAQQQVSTTTARGHVAQTSVHSTDQFLDEVNQLHLMMDRLDMQIQKLKMKQTTILEQVVVQPKEKDELENLIATIKLKTNELRPHLKNLELEIRNDEAGATSDYLSGAEIRIRREQCNHLKKKLRIMIDMFNDTQIEYKQRVSKRVKRQLDLAGEQLTEAEVKEMLDSKSSEVFYRQVNPLSVAGRIALEDATARHQEIIELERNIAQLNEMFVDVYELVHSQGEMVDRINTNVEAARDYTGDANVRIKKALMHKKSAHRKKIYCIILVICVLLILIAVAIVLGVTLSGGSRSQ</sequence>
<dbReference type="GO" id="GO:0006906">
    <property type="term" value="P:vesicle fusion"/>
    <property type="evidence" value="ECO:0007669"/>
    <property type="project" value="TreeGrafter"/>
</dbReference>
<evidence type="ECO:0000256" key="1">
    <source>
        <dbReference type="ARBA" id="ARBA00009063"/>
    </source>
</evidence>
<name>A0A1I7YMW6_9BILA</name>
<keyword evidence="6" id="KW-1185">Reference proteome</keyword>
<dbReference type="SMART" id="SM00397">
    <property type="entry name" value="t_SNARE"/>
    <property type="match status" value="1"/>
</dbReference>
<dbReference type="Gene3D" id="1.20.58.70">
    <property type="match status" value="1"/>
</dbReference>
<proteinExistence type="inferred from homology"/>
<dbReference type="GO" id="GO:0000149">
    <property type="term" value="F:SNARE binding"/>
    <property type="evidence" value="ECO:0007669"/>
    <property type="project" value="TreeGrafter"/>
</dbReference>
<evidence type="ECO:0000256" key="2">
    <source>
        <dbReference type="ARBA" id="ARBA00022775"/>
    </source>
</evidence>
<dbReference type="Pfam" id="PF00804">
    <property type="entry name" value="Syntaxin"/>
    <property type="match status" value="1"/>
</dbReference>
<dbReference type="GO" id="GO:0031201">
    <property type="term" value="C:SNARE complex"/>
    <property type="evidence" value="ECO:0007669"/>
    <property type="project" value="TreeGrafter"/>
</dbReference>
<dbReference type="InterPro" id="IPR010989">
    <property type="entry name" value="SNARE"/>
</dbReference>
<dbReference type="GO" id="GO:0048278">
    <property type="term" value="P:vesicle docking"/>
    <property type="evidence" value="ECO:0007669"/>
    <property type="project" value="TreeGrafter"/>
</dbReference>
<dbReference type="GO" id="GO:0006836">
    <property type="term" value="P:neurotransmitter transport"/>
    <property type="evidence" value="ECO:0007669"/>
    <property type="project" value="UniProtKB-KW"/>
</dbReference>